<sequence length="215" mass="22515">MSQNIRTSRSLVPTVMESIRGAARAREHMSTQLPEEHSHPYPVASTPESNNETIANTPRGAKAAFASSSRASKAAISLSAVWLLVCLAIGLSIMLPKDAALPTMPPAYAELMSNSSRTSYGGDAYTGIQNAASDTEKAVIAAANSAQMSSRAIEKWRADFEANALNYATSPLRLGIGTLVIGSGLLPLVVSLALMGRRIDEQLSPTVAEATATAG</sequence>
<reference evidence="4" key="1">
    <citation type="submission" date="2016-10" db="EMBL/GenBank/DDBJ databases">
        <authorList>
            <person name="Varghese N."/>
            <person name="Submissions S."/>
        </authorList>
    </citation>
    <scope>NUCLEOTIDE SEQUENCE [LARGE SCALE GENOMIC DNA]</scope>
    <source>
        <strain evidence="4">KPR-1</strain>
    </source>
</reference>
<gene>
    <name evidence="3" type="ORF">SAMN02910418_00832</name>
</gene>
<dbReference type="EMBL" id="FNQV01000004">
    <property type="protein sequence ID" value="SEA05543.1"/>
    <property type="molecule type" value="Genomic_DNA"/>
</dbReference>
<feature type="region of interest" description="Disordered" evidence="1">
    <location>
        <begin position="25"/>
        <end position="50"/>
    </location>
</feature>
<dbReference type="Proteomes" id="UP000199288">
    <property type="component" value="Unassembled WGS sequence"/>
</dbReference>
<accession>A0A1H3Y1T9</accession>
<keyword evidence="2" id="KW-0472">Membrane</keyword>
<name>A0A1H3Y1T9_9ACTO</name>
<feature type="transmembrane region" description="Helical" evidence="2">
    <location>
        <begin position="74"/>
        <end position="95"/>
    </location>
</feature>
<protein>
    <submittedName>
        <fullName evidence="3">Uncharacterized protein</fullName>
    </submittedName>
</protein>
<proteinExistence type="predicted"/>
<organism evidence="3 4">
    <name type="scientific">Bowdeniella nasicola</name>
    <dbReference type="NCBI Taxonomy" id="208480"/>
    <lineage>
        <taxon>Bacteria</taxon>
        <taxon>Bacillati</taxon>
        <taxon>Actinomycetota</taxon>
        <taxon>Actinomycetes</taxon>
        <taxon>Actinomycetales</taxon>
        <taxon>Actinomycetaceae</taxon>
        <taxon>Bowdeniella</taxon>
    </lineage>
</organism>
<evidence type="ECO:0000256" key="2">
    <source>
        <dbReference type="SAM" id="Phobius"/>
    </source>
</evidence>
<keyword evidence="2" id="KW-0812">Transmembrane</keyword>
<dbReference type="AlphaFoldDB" id="A0A1H3Y1T9"/>
<keyword evidence="4" id="KW-1185">Reference proteome</keyword>
<evidence type="ECO:0000313" key="3">
    <source>
        <dbReference type="EMBL" id="SEA05543.1"/>
    </source>
</evidence>
<evidence type="ECO:0000313" key="4">
    <source>
        <dbReference type="Proteomes" id="UP000199288"/>
    </source>
</evidence>
<feature type="transmembrane region" description="Helical" evidence="2">
    <location>
        <begin position="174"/>
        <end position="195"/>
    </location>
</feature>
<feature type="compositionally biased region" description="Basic and acidic residues" evidence="1">
    <location>
        <begin position="25"/>
        <end position="39"/>
    </location>
</feature>
<keyword evidence="2" id="KW-1133">Transmembrane helix</keyword>
<evidence type="ECO:0000256" key="1">
    <source>
        <dbReference type="SAM" id="MobiDB-lite"/>
    </source>
</evidence>